<evidence type="ECO:0008006" key="4">
    <source>
        <dbReference type="Google" id="ProtNLM"/>
    </source>
</evidence>
<keyword evidence="3" id="KW-1185">Reference proteome</keyword>
<feature type="transmembrane region" description="Helical" evidence="1">
    <location>
        <begin position="81"/>
        <end position="100"/>
    </location>
</feature>
<organism evidence="2 3">
    <name type="scientific">Methyloglobulus morosus KoM1</name>
    <dbReference type="NCBI Taxonomy" id="1116472"/>
    <lineage>
        <taxon>Bacteria</taxon>
        <taxon>Pseudomonadati</taxon>
        <taxon>Pseudomonadota</taxon>
        <taxon>Gammaproteobacteria</taxon>
        <taxon>Methylococcales</taxon>
        <taxon>Methylococcaceae</taxon>
        <taxon>Methyloglobulus</taxon>
    </lineage>
</organism>
<evidence type="ECO:0000313" key="3">
    <source>
        <dbReference type="Proteomes" id="UP000017842"/>
    </source>
</evidence>
<dbReference type="OrthoDB" id="465094at2"/>
<dbReference type="eggNOG" id="ENOG5032YSA">
    <property type="taxonomic scope" value="Bacteria"/>
</dbReference>
<keyword evidence="1" id="KW-0472">Membrane</keyword>
<proteinExistence type="predicted"/>
<dbReference type="AlphaFoldDB" id="V5CAN5"/>
<keyword evidence="1" id="KW-1133">Transmembrane helix</keyword>
<reference evidence="2 3" key="1">
    <citation type="journal article" date="2013" name="Genome Announc.">
        <title>Draft Genome Sequence of the Methanotrophic Gammaproteobacterium Methyloglobulus morosus DSM 22980 Strain KoM1.</title>
        <authorList>
            <person name="Poehlein A."/>
            <person name="Deutzmann J.S."/>
            <person name="Daniel R."/>
            <person name="Simeonova D.D."/>
        </authorList>
    </citation>
    <scope>NUCLEOTIDE SEQUENCE [LARGE SCALE GENOMIC DNA]</scope>
    <source>
        <strain evidence="2 3">KoM1</strain>
    </source>
</reference>
<evidence type="ECO:0000256" key="1">
    <source>
        <dbReference type="SAM" id="Phobius"/>
    </source>
</evidence>
<dbReference type="Gene3D" id="1.10.287.70">
    <property type="match status" value="1"/>
</dbReference>
<comment type="caution">
    <text evidence="2">The sequence shown here is derived from an EMBL/GenBank/DDBJ whole genome shotgun (WGS) entry which is preliminary data.</text>
</comment>
<keyword evidence="1" id="KW-0812">Transmembrane</keyword>
<dbReference type="EMBL" id="AYLO01000008">
    <property type="protein sequence ID" value="ESS73878.1"/>
    <property type="molecule type" value="Genomic_DNA"/>
</dbReference>
<sequence>MRHPFEHRQQKPIPFSTFLVRQAQYLFSAFLLLAIGLGIGMIGYHEFESMSWLDAFLNAAMILGGMGPVDVLHTQVGKLFAGLYALFSGLMFLVAAGLFFSPLVHRLLHKFHFEPEDTHSE</sequence>
<dbReference type="Proteomes" id="UP000017842">
    <property type="component" value="Unassembled WGS sequence"/>
</dbReference>
<accession>V5CAN5</accession>
<name>V5CAN5_9GAMM</name>
<dbReference type="STRING" id="1116472.MGMO_8c00150"/>
<gene>
    <name evidence="2" type="ORF">MGMO_8c00150</name>
</gene>
<feature type="transmembrane region" description="Helical" evidence="1">
    <location>
        <begin position="25"/>
        <end position="44"/>
    </location>
</feature>
<dbReference type="PATRIC" id="fig|1116472.3.peg.192"/>
<protein>
    <recommendedName>
        <fullName evidence="4">Two pore domain potassium channel family protein</fullName>
    </recommendedName>
</protein>
<evidence type="ECO:0000313" key="2">
    <source>
        <dbReference type="EMBL" id="ESS73878.1"/>
    </source>
</evidence>
<dbReference type="SUPFAM" id="SSF81324">
    <property type="entry name" value="Voltage-gated potassium channels"/>
    <property type="match status" value="1"/>
</dbReference>
<dbReference type="RefSeq" id="WP_023493113.1">
    <property type="nucleotide sequence ID" value="NZ_AYLO01000008.1"/>
</dbReference>